<dbReference type="Proteomes" id="UP001529423">
    <property type="component" value="Unassembled WGS sequence"/>
</dbReference>
<evidence type="ECO:0000259" key="1">
    <source>
        <dbReference type="PROSITE" id="PS50968"/>
    </source>
</evidence>
<comment type="caution">
    <text evidence="2">The sequence shown here is derived from an EMBL/GenBank/DDBJ whole genome shotgun (WGS) entry which is preliminary data.</text>
</comment>
<dbReference type="InterPro" id="IPR003016">
    <property type="entry name" value="2-oxoA_DH_lipoyl-BS"/>
</dbReference>
<sequence>MWQKIIGWFKHLFSRQAPVHREENGLWWQEDKGTVKVGLASRVIEELGDITFLATPTVDEQVDRNDQLIDIEGGKAVETFKSPVTGKVSRVYEGYQDDPTSLAKAVDPLLVEIQPA</sequence>
<evidence type="ECO:0000313" key="2">
    <source>
        <dbReference type="EMBL" id="MDM8333132.1"/>
    </source>
</evidence>
<gene>
    <name evidence="2" type="ORF">QUW46_00840</name>
</gene>
<dbReference type="InterPro" id="IPR033753">
    <property type="entry name" value="GCV_H/Fam206"/>
</dbReference>
<reference evidence="2 3" key="3">
    <citation type="submission" date="2023-06" db="EMBL/GenBank/DDBJ databases">
        <authorList>
            <person name="Zeman M."/>
            <person name="Kubasova T."/>
            <person name="Jahodarova E."/>
            <person name="Nykrynova M."/>
            <person name="Rychlik I."/>
        </authorList>
    </citation>
    <scope>NUCLEOTIDE SEQUENCE [LARGE SCALE GENOMIC DNA]</scope>
    <source>
        <strain evidence="2 3">105_WCHN</strain>
    </source>
</reference>
<keyword evidence="3" id="KW-1185">Reference proteome</keyword>
<dbReference type="EMBL" id="JAUDEO010000003">
    <property type="protein sequence ID" value="MDM8333132.1"/>
    <property type="molecule type" value="Genomic_DNA"/>
</dbReference>
<reference evidence="3" key="2">
    <citation type="submission" date="2023-06" db="EMBL/GenBank/DDBJ databases">
        <title>Identification and characterization of horizontal gene transfer across gut microbiota members of farm animals based on homology search.</title>
        <authorList>
            <person name="Zeman M."/>
            <person name="Kubasova T."/>
            <person name="Jahodarova E."/>
            <person name="Nykrynova M."/>
            <person name="Rychlik I."/>
        </authorList>
    </citation>
    <scope>NUCLEOTIDE SEQUENCE [LARGE SCALE GENOMIC DNA]</scope>
    <source>
        <strain evidence="3">105_WCHN</strain>
    </source>
</reference>
<dbReference type="RefSeq" id="WP_289558731.1">
    <property type="nucleotide sequence ID" value="NZ_JAUDEO010000003.1"/>
</dbReference>
<name>A0ABT7VK58_9LACO</name>
<feature type="domain" description="Lipoyl-binding" evidence="1">
    <location>
        <begin position="34"/>
        <end position="114"/>
    </location>
</feature>
<dbReference type="PROSITE" id="PS50968">
    <property type="entry name" value="BIOTINYL_LIPOYL"/>
    <property type="match status" value="1"/>
</dbReference>
<organism evidence="2 3">
    <name type="scientific">Limosilactobacillus panis</name>
    <dbReference type="NCBI Taxonomy" id="47493"/>
    <lineage>
        <taxon>Bacteria</taxon>
        <taxon>Bacillati</taxon>
        <taxon>Bacillota</taxon>
        <taxon>Bacilli</taxon>
        <taxon>Lactobacillales</taxon>
        <taxon>Lactobacillaceae</taxon>
        <taxon>Limosilactobacillus</taxon>
    </lineage>
</organism>
<protein>
    <recommendedName>
        <fullName evidence="1">Lipoyl-binding domain-containing protein</fullName>
    </recommendedName>
</protein>
<dbReference type="Pfam" id="PF01597">
    <property type="entry name" value="GCV_H"/>
    <property type="match status" value="1"/>
</dbReference>
<proteinExistence type="predicted"/>
<reference evidence="2 3" key="1">
    <citation type="submission" date="2023-06" db="EMBL/GenBank/DDBJ databases">
        <title>Identification and characterization of horizontal gene transfer across gut microbiota members of farm animals based on homology search.</title>
        <authorList>
            <person name="Schwarzerova J."/>
            <person name="Nykrynova M."/>
            <person name="Jureckova K."/>
            <person name="Cejkova D."/>
            <person name="Rychlik I."/>
        </authorList>
    </citation>
    <scope>NUCLEOTIDE SEQUENCE [LARGE SCALE GENOMIC DNA]</scope>
    <source>
        <strain evidence="2 3">105_WCHN</strain>
    </source>
</reference>
<accession>A0ABT7VK58</accession>
<evidence type="ECO:0000313" key="3">
    <source>
        <dbReference type="Proteomes" id="UP001529423"/>
    </source>
</evidence>
<dbReference type="PROSITE" id="PS00189">
    <property type="entry name" value="LIPOYL"/>
    <property type="match status" value="1"/>
</dbReference>
<dbReference type="InterPro" id="IPR000089">
    <property type="entry name" value="Biotin_lipoyl"/>
</dbReference>